<dbReference type="Proteomes" id="UP001221898">
    <property type="component" value="Unassembled WGS sequence"/>
</dbReference>
<organism evidence="1 2">
    <name type="scientific">Aldrovandia affinis</name>
    <dbReference type="NCBI Taxonomy" id="143900"/>
    <lineage>
        <taxon>Eukaryota</taxon>
        <taxon>Metazoa</taxon>
        <taxon>Chordata</taxon>
        <taxon>Craniata</taxon>
        <taxon>Vertebrata</taxon>
        <taxon>Euteleostomi</taxon>
        <taxon>Actinopterygii</taxon>
        <taxon>Neopterygii</taxon>
        <taxon>Teleostei</taxon>
        <taxon>Notacanthiformes</taxon>
        <taxon>Halosauridae</taxon>
        <taxon>Aldrovandia</taxon>
    </lineage>
</organism>
<sequence>MPFGLKNVAQAFQRLMDSVLRDLMFLFIYLDNSLVANRLNQHGLTVNPAKCQFRLPSIDFLGNFTEDGRYLYPRR</sequence>
<dbReference type="SUPFAM" id="SSF56672">
    <property type="entry name" value="DNA/RNA polymerases"/>
    <property type="match status" value="1"/>
</dbReference>
<evidence type="ECO:0000313" key="2">
    <source>
        <dbReference type="Proteomes" id="UP001221898"/>
    </source>
</evidence>
<dbReference type="PANTHER" id="PTHR24559">
    <property type="entry name" value="TRANSPOSON TY3-I GAG-POL POLYPROTEIN"/>
    <property type="match status" value="1"/>
</dbReference>
<dbReference type="PANTHER" id="PTHR24559:SF440">
    <property type="entry name" value="RIBONUCLEASE H"/>
    <property type="match status" value="1"/>
</dbReference>
<dbReference type="InterPro" id="IPR043502">
    <property type="entry name" value="DNA/RNA_pol_sf"/>
</dbReference>
<comment type="caution">
    <text evidence="1">The sequence shown here is derived from an EMBL/GenBank/DDBJ whole genome shotgun (WGS) entry which is preliminary data.</text>
</comment>
<reference evidence="1" key="1">
    <citation type="journal article" date="2023" name="Science">
        <title>Genome structures resolve the early diversification of teleost fishes.</title>
        <authorList>
            <person name="Parey E."/>
            <person name="Louis A."/>
            <person name="Montfort J."/>
            <person name="Bouchez O."/>
            <person name="Roques C."/>
            <person name="Iampietro C."/>
            <person name="Lluch J."/>
            <person name="Castinel A."/>
            <person name="Donnadieu C."/>
            <person name="Desvignes T."/>
            <person name="Floi Bucao C."/>
            <person name="Jouanno E."/>
            <person name="Wen M."/>
            <person name="Mejri S."/>
            <person name="Dirks R."/>
            <person name="Jansen H."/>
            <person name="Henkel C."/>
            <person name="Chen W.J."/>
            <person name="Zahm M."/>
            <person name="Cabau C."/>
            <person name="Klopp C."/>
            <person name="Thompson A.W."/>
            <person name="Robinson-Rechavi M."/>
            <person name="Braasch I."/>
            <person name="Lecointre G."/>
            <person name="Bobe J."/>
            <person name="Postlethwait J.H."/>
            <person name="Berthelot C."/>
            <person name="Roest Crollius H."/>
            <person name="Guiguen Y."/>
        </authorList>
    </citation>
    <scope>NUCLEOTIDE SEQUENCE</scope>
    <source>
        <strain evidence="1">NC1722</strain>
    </source>
</reference>
<name>A0AAD7SD76_9TELE</name>
<dbReference type="InterPro" id="IPR043128">
    <property type="entry name" value="Rev_trsase/Diguanyl_cyclase"/>
</dbReference>
<dbReference type="EMBL" id="JAINUG010000078">
    <property type="protein sequence ID" value="KAJ8400283.1"/>
    <property type="molecule type" value="Genomic_DNA"/>
</dbReference>
<evidence type="ECO:0000313" key="1">
    <source>
        <dbReference type="EMBL" id="KAJ8400283.1"/>
    </source>
</evidence>
<accession>A0AAD7SD76</accession>
<keyword evidence="2" id="KW-1185">Reference proteome</keyword>
<dbReference type="AlphaFoldDB" id="A0AAD7SD76"/>
<gene>
    <name evidence="1" type="ORF">AAFF_G00399770</name>
</gene>
<evidence type="ECO:0008006" key="3">
    <source>
        <dbReference type="Google" id="ProtNLM"/>
    </source>
</evidence>
<protein>
    <recommendedName>
        <fullName evidence="3">Reverse transcriptase domain-containing protein</fullName>
    </recommendedName>
</protein>
<proteinExistence type="predicted"/>
<dbReference type="InterPro" id="IPR053134">
    <property type="entry name" value="RNA-dir_DNA_polymerase"/>
</dbReference>
<dbReference type="Gene3D" id="3.30.70.270">
    <property type="match status" value="2"/>
</dbReference>